<dbReference type="PROSITE" id="PS50033">
    <property type="entry name" value="UBX"/>
    <property type="match status" value="1"/>
</dbReference>
<dbReference type="PANTHER" id="PTHR23333">
    <property type="entry name" value="UBX DOMAIN CONTAINING PROTEIN"/>
    <property type="match status" value="1"/>
</dbReference>
<feature type="domain" description="SEP" evidence="3">
    <location>
        <begin position="252"/>
        <end position="317"/>
    </location>
</feature>
<dbReference type="FunFam" id="3.30.420.210:FF:000002">
    <property type="entry name" value="UBX domain-containing protein 1"/>
    <property type="match status" value="1"/>
</dbReference>
<dbReference type="SUPFAM" id="SSF102848">
    <property type="entry name" value="NSFL1 (p97 ATPase) cofactor p47, SEP domain"/>
    <property type="match status" value="1"/>
</dbReference>
<dbReference type="Gene3D" id="1.10.8.10">
    <property type="entry name" value="DNA helicase RuvA subunit, C-terminal domain"/>
    <property type="match status" value="1"/>
</dbReference>
<gene>
    <name evidence="4" type="ORF">BDY21DRAFT_380584</name>
</gene>
<dbReference type="SUPFAM" id="SSF46934">
    <property type="entry name" value="UBA-like"/>
    <property type="match status" value="1"/>
</dbReference>
<dbReference type="GO" id="GO:0043130">
    <property type="term" value="F:ubiquitin binding"/>
    <property type="evidence" value="ECO:0007669"/>
    <property type="project" value="TreeGrafter"/>
</dbReference>
<feature type="domain" description="UBX" evidence="2">
    <location>
        <begin position="386"/>
        <end position="442"/>
    </location>
</feature>
<dbReference type="GO" id="GO:0043161">
    <property type="term" value="P:proteasome-mediated ubiquitin-dependent protein catabolic process"/>
    <property type="evidence" value="ECO:0007669"/>
    <property type="project" value="TreeGrafter"/>
</dbReference>
<evidence type="ECO:0000259" key="2">
    <source>
        <dbReference type="PROSITE" id="PS50033"/>
    </source>
</evidence>
<dbReference type="PROSITE" id="PS51399">
    <property type="entry name" value="SEP"/>
    <property type="match status" value="1"/>
</dbReference>
<dbReference type="Pfam" id="PF08059">
    <property type="entry name" value="SEP"/>
    <property type="match status" value="1"/>
</dbReference>
<dbReference type="Pfam" id="PF00789">
    <property type="entry name" value="UBX"/>
    <property type="match status" value="1"/>
</dbReference>
<dbReference type="GO" id="GO:0005634">
    <property type="term" value="C:nucleus"/>
    <property type="evidence" value="ECO:0007669"/>
    <property type="project" value="TreeGrafter"/>
</dbReference>
<dbReference type="Gene3D" id="3.10.20.90">
    <property type="entry name" value="Phosphatidylinositol 3-kinase Catalytic Subunit, Chain A, domain 1"/>
    <property type="match status" value="1"/>
</dbReference>
<dbReference type="GO" id="GO:0000045">
    <property type="term" value="P:autophagosome assembly"/>
    <property type="evidence" value="ECO:0007669"/>
    <property type="project" value="TreeGrafter"/>
</dbReference>
<accession>A0A6A6NVJ9</accession>
<dbReference type="SMART" id="SM00166">
    <property type="entry name" value="UBX"/>
    <property type="match status" value="1"/>
</dbReference>
<feature type="compositionally biased region" description="Low complexity" evidence="1">
    <location>
        <begin position="235"/>
        <end position="247"/>
    </location>
</feature>
<dbReference type="InterPro" id="IPR001012">
    <property type="entry name" value="UBX_dom"/>
</dbReference>
<dbReference type="InterPro" id="IPR036241">
    <property type="entry name" value="NSFL1C_SEP_dom_sf"/>
</dbReference>
<sequence length="466" mass="48499">MSSAPPGGLDRDACIAEFMANTDASASQAEQALSATNWDVAAAVDAFGAGATDPGDDDDDGVMPDPATSNRPPPTARTLGGDPVWEDDRLSAATSSARGPARQPQGGGGRTGGMRTLRDLQGGADDDGHGHRHGRHGAGRDDDGDEDVDFFAGGEKSGLAVQNPGDGGGRDRRGPGSARDQVENILERARRNLPRPGGDDPAPSATRRSFFTGGGHTLGGDDLPSQYIPDPSAPPSSRSPQQQQQQDQPPPRVTRTLHLWRDGYSVDDGPLFRFDDPANAATLAMINQGRAPLDILDVQQGQEVDLEVMPHREEDYKQPKKKYRPFGGQGQRLGSPTPGVRAPAGGAEQAQAGASPAAAPAVASQAGASGAAAASPGAPAGPQLDESQPSLTLQVRLGDGTRLQSRFNAGHTVGDVYDFVDASSGARSGDREYVLMTTFPSRELRDKGAVLGELMGRGGVVVQKWT</sequence>
<dbReference type="InterPro" id="IPR012989">
    <property type="entry name" value="SEP_domain"/>
</dbReference>
<evidence type="ECO:0000313" key="5">
    <source>
        <dbReference type="Proteomes" id="UP000799766"/>
    </source>
</evidence>
<dbReference type="SMART" id="SM00553">
    <property type="entry name" value="SEP"/>
    <property type="match status" value="1"/>
</dbReference>
<dbReference type="PANTHER" id="PTHR23333:SF20">
    <property type="entry name" value="NSFL1 COFACTOR P47"/>
    <property type="match status" value="1"/>
</dbReference>
<dbReference type="SUPFAM" id="SSF54236">
    <property type="entry name" value="Ubiquitin-like"/>
    <property type="match status" value="1"/>
</dbReference>
<dbReference type="CDD" id="cd01770">
    <property type="entry name" value="UBX_UBXN2"/>
    <property type="match status" value="1"/>
</dbReference>
<evidence type="ECO:0000313" key="4">
    <source>
        <dbReference type="EMBL" id="KAF2455507.1"/>
    </source>
</evidence>
<evidence type="ECO:0000259" key="3">
    <source>
        <dbReference type="PROSITE" id="PS51399"/>
    </source>
</evidence>
<dbReference type="GO" id="GO:0007030">
    <property type="term" value="P:Golgi organization"/>
    <property type="evidence" value="ECO:0007669"/>
    <property type="project" value="TreeGrafter"/>
</dbReference>
<evidence type="ECO:0008006" key="6">
    <source>
        <dbReference type="Google" id="ProtNLM"/>
    </source>
</evidence>
<feature type="region of interest" description="Disordered" evidence="1">
    <location>
        <begin position="47"/>
        <end position="257"/>
    </location>
</feature>
<dbReference type="OrthoDB" id="25887at2759"/>
<evidence type="ECO:0000256" key="1">
    <source>
        <dbReference type="SAM" id="MobiDB-lite"/>
    </source>
</evidence>
<dbReference type="InterPro" id="IPR029071">
    <property type="entry name" value="Ubiquitin-like_domsf"/>
</dbReference>
<proteinExistence type="predicted"/>
<name>A0A6A6NVJ9_9PEZI</name>
<feature type="compositionally biased region" description="Low complexity" evidence="1">
    <location>
        <begin position="342"/>
        <end position="358"/>
    </location>
</feature>
<dbReference type="Gene3D" id="3.30.420.210">
    <property type="entry name" value="SEP domain"/>
    <property type="match status" value="1"/>
</dbReference>
<feature type="compositionally biased region" description="Basic and acidic residues" evidence="1">
    <location>
        <begin position="168"/>
        <end position="190"/>
    </location>
</feature>
<dbReference type="InterPro" id="IPR009060">
    <property type="entry name" value="UBA-like_sf"/>
</dbReference>
<dbReference type="Proteomes" id="UP000799766">
    <property type="component" value="Unassembled WGS sequence"/>
</dbReference>
<dbReference type="AlphaFoldDB" id="A0A6A6NVJ9"/>
<feature type="region of interest" description="Disordered" evidence="1">
    <location>
        <begin position="311"/>
        <end position="358"/>
    </location>
</feature>
<dbReference type="Pfam" id="PF14555">
    <property type="entry name" value="UBA_4"/>
    <property type="match status" value="1"/>
</dbReference>
<protein>
    <recommendedName>
        <fullName evidence="6">SEP domain-containing protein</fullName>
    </recommendedName>
</protein>
<dbReference type="EMBL" id="MU001686">
    <property type="protein sequence ID" value="KAF2455507.1"/>
    <property type="molecule type" value="Genomic_DNA"/>
</dbReference>
<dbReference type="GO" id="GO:0005829">
    <property type="term" value="C:cytosol"/>
    <property type="evidence" value="ECO:0007669"/>
    <property type="project" value="TreeGrafter"/>
</dbReference>
<dbReference type="CDD" id="cd14273">
    <property type="entry name" value="UBA_TAP-C_like"/>
    <property type="match status" value="1"/>
</dbReference>
<keyword evidence="5" id="KW-1185">Reference proteome</keyword>
<dbReference type="GO" id="GO:0031468">
    <property type="term" value="P:nuclear membrane reassembly"/>
    <property type="evidence" value="ECO:0007669"/>
    <property type="project" value="TreeGrafter"/>
</dbReference>
<reference evidence="4" key="1">
    <citation type="journal article" date="2020" name="Stud. Mycol.">
        <title>101 Dothideomycetes genomes: a test case for predicting lifestyles and emergence of pathogens.</title>
        <authorList>
            <person name="Haridas S."/>
            <person name="Albert R."/>
            <person name="Binder M."/>
            <person name="Bloem J."/>
            <person name="Labutti K."/>
            <person name="Salamov A."/>
            <person name="Andreopoulos B."/>
            <person name="Baker S."/>
            <person name="Barry K."/>
            <person name="Bills G."/>
            <person name="Bluhm B."/>
            <person name="Cannon C."/>
            <person name="Castanera R."/>
            <person name="Culley D."/>
            <person name="Daum C."/>
            <person name="Ezra D."/>
            <person name="Gonzalez J."/>
            <person name="Henrissat B."/>
            <person name="Kuo A."/>
            <person name="Liang C."/>
            <person name="Lipzen A."/>
            <person name="Lutzoni F."/>
            <person name="Magnuson J."/>
            <person name="Mondo S."/>
            <person name="Nolan M."/>
            <person name="Ohm R."/>
            <person name="Pangilinan J."/>
            <person name="Park H.-J."/>
            <person name="Ramirez L."/>
            <person name="Alfaro M."/>
            <person name="Sun H."/>
            <person name="Tritt A."/>
            <person name="Yoshinaga Y."/>
            <person name="Zwiers L.-H."/>
            <person name="Turgeon B."/>
            <person name="Goodwin S."/>
            <person name="Spatafora J."/>
            <person name="Crous P."/>
            <person name="Grigoriev I."/>
        </authorList>
    </citation>
    <scope>NUCLEOTIDE SEQUENCE</scope>
    <source>
        <strain evidence="4">ATCC 16933</strain>
    </source>
</reference>
<dbReference type="GO" id="GO:0061025">
    <property type="term" value="P:membrane fusion"/>
    <property type="evidence" value="ECO:0007669"/>
    <property type="project" value="TreeGrafter"/>
</dbReference>
<organism evidence="4 5">
    <name type="scientific">Lineolata rhizophorae</name>
    <dbReference type="NCBI Taxonomy" id="578093"/>
    <lineage>
        <taxon>Eukaryota</taxon>
        <taxon>Fungi</taxon>
        <taxon>Dikarya</taxon>
        <taxon>Ascomycota</taxon>
        <taxon>Pezizomycotina</taxon>
        <taxon>Dothideomycetes</taxon>
        <taxon>Dothideomycetes incertae sedis</taxon>
        <taxon>Lineolatales</taxon>
        <taxon>Lineolataceae</taxon>
        <taxon>Lineolata</taxon>
    </lineage>
</organism>